<keyword evidence="2" id="KW-1185">Reference proteome</keyword>
<accession>A0AAN7UBZ2</accession>
<proteinExistence type="predicted"/>
<gene>
    <name evidence="1" type="ORF">RRF57_000342</name>
</gene>
<dbReference type="AlphaFoldDB" id="A0AAN7UBZ2"/>
<evidence type="ECO:0000313" key="2">
    <source>
        <dbReference type="Proteomes" id="UP001305414"/>
    </source>
</evidence>
<protein>
    <submittedName>
        <fullName evidence="1">Uncharacterized protein</fullName>
    </submittedName>
</protein>
<reference evidence="1 2" key="1">
    <citation type="submission" date="2023-10" db="EMBL/GenBank/DDBJ databases">
        <title>Draft genome sequence of Xylaria bambusicola isolate GMP-LS, the root and basal stem rot pathogen of sugarcane in Indonesia.</title>
        <authorList>
            <person name="Selvaraj P."/>
            <person name="Muralishankar V."/>
            <person name="Muruganantham S."/>
            <person name="Sp S."/>
            <person name="Haryani S."/>
            <person name="Lau K.J.X."/>
            <person name="Naqvi N.I."/>
        </authorList>
    </citation>
    <scope>NUCLEOTIDE SEQUENCE [LARGE SCALE GENOMIC DNA]</scope>
    <source>
        <strain evidence="1">GMP-LS</strain>
    </source>
</reference>
<dbReference type="Proteomes" id="UP001305414">
    <property type="component" value="Unassembled WGS sequence"/>
</dbReference>
<evidence type="ECO:0000313" key="1">
    <source>
        <dbReference type="EMBL" id="KAK5624627.1"/>
    </source>
</evidence>
<comment type="caution">
    <text evidence="1">The sequence shown here is derived from an EMBL/GenBank/DDBJ whole genome shotgun (WGS) entry which is preliminary data.</text>
</comment>
<sequence length="109" mass="12291">MPYTASLTLTIHQCNIARAGLMVEKSADLRSTRIFVPSLYEELFCNLLIGNDDELLAQHTRAVNGPVYVGPFFELLPHAKPIEVMDSTDDRELLRTREYLARPPPVLPP</sequence>
<name>A0AAN7UBZ2_9PEZI</name>
<organism evidence="1 2">
    <name type="scientific">Xylaria bambusicola</name>
    <dbReference type="NCBI Taxonomy" id="326684"/>
    <lineage>
        <taxon>Eukaryota</taxon>
        <taxon>Fungi</taxon>
        <taxon>Dikarya</taxon>
        <taxon>Ascomycota</taxon>
        <taxon>Pezizomycotina</taxon>
        <taxon>Sordariomycetes</taxon>
        <taxon>Xylariomycetidae</taxon>
        <taxon>Xylariales</taxon>
        <taxon>Xylariaceae</taxon>
        <taxon>Xylaria</taxon>
    </lineage>
</organism>
<dbReference type="EMBL" id="JAWHQM010000001">
    <property type="protein sequence ID" value="KAK5624627.1"/>
    <property type="molecule type" value="Genomic_DNA"/>
</dbReference>